<comment type="pathway">
    <text evidence="3">Carbohydrate degradation; pentose phosphate pathway; D-ribose 5-phosphate from D-ribulose 5-phosphate (non-oxidative stage): step 1/1.</text>
</comment>
<feature type="binding site" evidence="3">
    <location>
        <begin position="96"/>
        <end position="99"/>
    </location>
    <ligand>
        <name>substrate</name>
    </ligand>
</feature>
<dbReference type="OrthoDB" id="5870696at2"/>
<comment type="function">
    <text evidence="3">Catalyzes the reversible conversion of ribose-5-phosphate to ribulose 5-phosphate.</text>
</comment>
<feature type="binding site" evidence="3">
    <location>
        <position position="123"/>
    </location>
    <ligand>
        <name>substrate</name>
    </ligand>
</feature>
<evidence type="ECO:0000256" key="3">
    <source>
        <dbReference type="HAMAP-Rule" id="MF_00170"/>
    </source>
</evidence>
<reference evidence="4 5" key="1">
    <citation type="submission" date="2017-03" db="EMBL/GenBank/DDBJ databases">
        <authorList>
            <person name="Afonso C.L."/>
            <person name="Miller P.J."/>
            <person name="Scott M.A."/>
            <person name="Spackman E."/>
            <person name="Goraichik I."/>
            <person name="Dimitrov K.M."/>
            <person name="Suarez D.L."/>
            <person name="Swayne D.E."/>
        </authorList>
    </citation>
    <scope>NUCLEOTIDE SEQUENCE [LARGE SCALE GENOMIC DNA]</scope>
    <source>
        <strain evidence="4 5">CECT 7691</strain>
    </source>
</reference>
<dbReference type="InterPro" id="IPR004788">
    <property type="entry name" value="Ribose5P_isomerase_type_A"/>
</dbReference>
<dbReference type="AlphaFoldDB" id="A0A1Y5RFE8"/>
<feature type="active site" description="Proton acceptor" evidence="3">
    <location>
        <position position="105"/>
    </location>
</feature>
<organism evidence="4 5">
    <name type="scientific">Oceanibacterium hippocampi</name>
    <dbReference type="NCBI Taxonomy" id="745714"/>
    <lineage>
        <taxon>Bacteria</taxon>
        <taxon>Pseudomonadati</taxon>
        <taxon>Pseudomonadota</taxon>
        <taxon>Alphaproteobacteria</taxon>
        <taxon>Sneathiellales</taxon>
        <taxon>Sneathiellaceae</taxon>
        <taxon>Oceanibacterium</taxon>
    </lineage>
</organism>
<dbReference type="EC" id="5.3.1.6" evidence="3"/>
<dbReference type="PANTHER" id="PTHR11934:SF0">
    <property type="entry name" value="RIBOSE-5-PHOSPHATE ISOMERASE"/>
    <property type="match status" value="1"/>
</dbReference>
<dbReference type="InterPro" id="IPR037171">
    <property type="entry name" value="NagB/RpiA_transferase-like"/>
</dbReference>
<dbReference type="RefSeq" id="WP_085881663.1">
    <property type="nucleotide sequence ID" value="NZ_FWFR01000001.1"/>
</dbReference>
<gene>
    <name evidence="3 4" type="primary">rpiA</name>
    <name evidence="4" type="ORF">OCH7691_00310</name>
</gene>
<dbReference type="InterPro" id="IPR020672">
    <property type="entry name" value="Ribose5P_isomerase_typA_subgr"/>
</dbReference>
<dbReference type="UniPathway" id="UPA00115">
    <property type="reaction ID" value="UER00412"/>
</dbReference>
<dbReference type="Gene3D" id="3.40.50.1360">
    <property type="match status" value="1"/>
</dbReference>
<dbReference type="Proteomes" id="UP000193200">
    <property type="component" value="Unassembled WGS sequence"/>
</dbReference>
<keyword evidence="5" id="KW-1185">Reference proteome</keyword>
<dbReference type="SUPFAM" id="SSF75445">
    <property type="entry name" value="D-ribose-5-phosphate isomerase (RpiA), lid domain"/>
    <property type="match status" value="1"/>
</dbReference>
<comment type="subunit">
    <text evidence="3">Homodimer.</text>
</comment>
<evidence type="ECO:0000256" key="1">
    <source>
        <dbReference type="ARBA" id="ARBA00001713"/>
    </source>
</evidence>
<keyword evidence="2 3" id="KW-0413">Isomerase</keyword>
<dbReference type="InParanoid" id="A0A1Y5RFE8"/>
<proteinExistence type="inferred from homology"/>
<dbReference type="GO" id="GO:0006014">
    <property type="term" value="P:D-ribose metabolic process"/>
    <property type="evidence" value="ECO:0007669"/>
    <property type="project" value="TreeGrafter"/>
</dbReference>
<dbReference type="NCBIfam" id="NF001924">
    <property type="entry name" value="PRK00702.1"/>
    <property type="match status" value="1"/>
</dbReference>
<dbReference type="Gene3D" id="3.30.70.260">
    <property type="match status" value="1"/>
</dbReference>
<dbReference type="NCBIfam" id="TIGR00021">
    <property type="entry name" value="rpiA"/>
    <property type="match status" value="1"/>
</dbReference>
<sequence length="226" mass="23530">MTPDQQKRAAAARSLDYMEDGMVVGLGTGSTAAHLVDLLGEKVRAGFRVTCLATSEATARQARDNGIRIVGLDAVTRIDLTIDGADELDGSLRLIKGGGGALLREKIVASQSERMIVIADASKKVTRLGAFPLPVEVIGFAAPALLRRLAALGCTPRIREDGNGAPFHTDEGNLIIDCPFGAIDDPEALAAELDRITGIVEHGLFIGLASLALLGGPNGVETVALP</sequence>
<feature type="binding site" evidence="3">
    <location>
        <begin position="83"/>
        <end position="86"/>
    </location>
    <ligand>
        <name>substrate</name>
    </ligand>
</feature>
<feature type="binding site" evidence="3">
    <location>
        <begin position="28"/>
        <end position="31"/>
    </location>
    <ligand>
        <name>substrate</name>
    </ligand>
</feature>
<accession>A0A1Y5RFE8</accession>
<name>A0A1Y5RFE8_9PROT</name>
<dbReference type="HAMAP" id="MF_00170">
    <property type="entry name" value="Rib_5P_isom_A"/>
    <property type="match status" value="1"/>
</dbReference>
<evidence type="ECO:0000313" key="5">
    <source>
        <dbReference type="Proteomes" id="UP000193200"/>
    </source>
</evidence>
<dbReference type="Pfam" id="PF06026">
    <property type="entry name" value="Rib_5-P_isom_A"/>
    <property type="match status" value="1"/>
</dbReference>
<dbReference type="CDD" id="cd01398">
    <property type="entry name" value="RPI_A"/>
    <property type="match status" value="1"/>
</dbReference>
<dbReference type="GO" id="GO:0004751">
    <property type="term" value="F:ribose-5-phosphate isomerase activity"/>
    <property type="evidence" value="ECO:0007669"/>
    <property type="project" value="UniProtKB-UniRule"/>
</dbReference>
<comment type="catalytic activity">
    <reaction evidence="1 3">
        <text>aldehydo-D-ribose 5-phosphate = D-ribulose 5-phosphate</text>
        <dbReference type="Rhea" id="RHEA:14657"/>
        <dbReference type="ChEBI" id="CHEBI:58121"/>
        <dbReference type="ChEBI" id="CHEBI:58273"/>
        <dbReference type="EC" id="5.3.1.6"/>
    </reaction>
</comment>
<dbReference type="FunCoup" id="A0A1Y5RFE8">
    <property type="interactions" value="474"/>
</dbReference>
<protein>
    <recommendedName>
        <fullName evidence="3">Ribose-5-phosphate isomerase A</fullName>
        <ecNumber evidence="3">5.3.1.6</ecNumber>
    </recommendedName>
    <alternativeName>
        <fullName evidence="3">Phosphoriboisomerase A</fullName>
        <shortName evidence="3">PRI</shortName>
    </alternativeName>
</protein>
<dbReference type="GO" id="GO:0005829">
    <property type="term" value="C:cytosol"/>
    <property type="evidence" value="ECO:0007669"/>
    <property type="project" value="TreeGrafter"/>
</dbReference>
<dbReference type="GO" id="GO:0009052">
    <property type="term" value="P:pentose-phosphate shunt, non-oxidative branch"/>
    <property type="evidence" value="ECO:0007669"/>
    <property type="project" value="UniProtKB-UniRule"/>
</dbReference>
<evidence type="ECO:0000256" key="2">
    <source>
        <dbReference type="ARBA" id="ARBA00023235"/>
    </source>
</evidence>
<dbReference type="PANTHER" id="PTHR11934">
    <property type="entry name" value="RIBOSE-5-PHOSPHATE ISOMERASE"/>
    <property type="match status" value="1"/>
</dbReference>
<dbReference type="EMBL" id="FWFR01000001">
    <property type="protein sequence ID" value="SLN15318.1"/>
    <property type="molecule type" value="Genomic_DNA"/>
</dbReference>
<evidence type="ECO:0000313" key="4">
    <source>
        <dbReference type="EMBL" id="SLN15318.1"/>
    </source>
</evidence>
<dbReference type="SUPFAM" id="SSF100950">
    <property type="entry name" value="NagB/RpiA/CoA transferase-like"/>
    <property type="match status" value="1"/>
</dbReference>
<dbReference type="FunFam" id="3.40.50.1360:FF:000001">
    <property type="entry name" value="Ribose-5-phosphate isomerase A"/>
    <property type="match status" value="1"/>
</dbReference>
<comment type="similarity">
    <text evidence="3">Belongs to the ribose 5-phosphate isomerase family.</text>
</comment>